<keyword evidence="10" id="KW-1185">Reference proteome</keyword>
<keyword evidence="7" id="KW-0998">Cell outer membrane</keyword>
<keyword evidence="6" id="KW-0472">Membrane</keyword>
<dbReference type="RefSeq" id="WP_128389189.1">
    <property type="nucleotide sequence ID" value="NZ_SBII01000003.1"/>
</dbReference>
<keyword evidence="5" id="KW-0812">Transmembrane</keyword>
<dbReference type="GO" id="GO:0009279">
    <property type="term" value="C:cell outer membrane"/>
    <property type="evidence" value="ECO:0007669"/>
    <property type="project" value="UniProtKB-SubCell"/>
</dbReference>
<evidence type="ECO:0000256" key="8">
    <source>
        <dbReference type="SAM" id="SignalP"/>
    </source>
</evidence>
<dbReference type="Gene3D" id="1.20.1600.10">
    <property type="entry name" value="Outer membrane efflux proteins (OEP)"/>
    <property type="match status" value="1"/>
</dbReference>
<comment type="similarity">
    <text evidence="2">Belongs to the outer membrane factor (OMF) (TC 1.B.17) family.</text>
</comment>
<comment type="subcellular location">
    <subcellularLocation>
        <location evidence="1">Cell outer membrane</location>
    </subcellularLocation>
</comment>
<dbReference type="SUPFAM" id="SSF56954">
    <property type="entry name" value="Outer membrane efflux proteins (OEP)"/>
    <property type="match status" value="1"/>
</dbReference>
<evidence type="ECO:0000256" key="6">
    <source>
        <dbReference type="ARBA" id="ARBA00023136"/>
    </source>
</evidence>
<dbReference type="PANTHER" id="PTHR30026:SF20">
    <property type="entry name" value="OUTER MEMBRANE PROTEIN TOLC"/>
    <property type="match status" value="1"/>
</dbReference>
<gene>
    <name evidence="9" type="ORF">EPI11_06790</name>
</gene>
<evidence type="ECO:0000256" key="5">
    <source>
        <dbReference type="ARBA" id="ARBA00022692"/>
    </source>
</evidence>
<keyword evidence="3" id="KW-0813">Transport</keyword>
<dbReference type="EMBL" id="SBII01000003">
    <property type="protein sequence ID" value="RWX01652.1"/>
    <property type="molecule type" value="Genomic_DNA"/>
</dbReference>
<sequence length="449" mass="49936">MKIKHLLPGGLLFFALTLQAQEKKQLTLDEAISLAVTKSNEASLADARIATSKFDLDNAKNNIYPDFKVSGQYMRITNPTINLRTSLGNESTPSEGEKANASPEVNRIMMAQASLSMPIFSGFKLKNSVNASENMYKAQTFNAANAKEQVALQTIMLYTNLYKAQESVKLVQENLKSANQRVADFSAMEKNGLLARNDFLKAQLQASNIQLTLDDANKKVSTINYQLITLLKLPEGTQVTPSEAYFKNAGSVTPSVTQNEAIAQRSDLEALRWQQKANESNVKIAKGDYYPSIAFTAGYIALDIQNVVQVYNAVNVGIGVSYDISNIFKNNKKVKAAESRAEETRQQVEILTDHVKVQVQESLENYNLSLKQNKVYTEAVEQAVENYRIVKDKYENGLVDTNDLLDADVQQLQSKINEAFSKADITQRYYELLNASGKLTNSFNLTSTK</sequence>
<evidence type="ECO:0000256" key="2">
    <source>
        <dbReference type="ARBA" id="ARBA00007613"/>
    </source>
</evidence>
<dbReference type="Proteomes" id="UP000287527">
    <property type="component" value="Unassembled WGS sequence"/>
</dbReference>
<comment type="caution">
    <text evidence="9">The sequence shown here is derived from an EMBL/GenBank/DDBJ whole genome shotgun (WGS) entry which is preliminary data.</text>
</comment>
<dbReference type="PANTHER" id="PTHR30026">
    <property type="entry name" value="OUTER MEMBRANE PROTEIN TOLC"/>
    <property type="match status" value="1"/>
</dbReference>
<dbReference type="OrthoDB" id="680214at2"/>
<organism evidence="9 10">
    <name type="scientific">Flavobacterium cerinum</name>
    <dbReference type="NCBI Taxonomy" id="2502784"/>
    <lineage>
        <taxon>Bacteria</taxon>
        <taxon>Pseudomonadati</taxon>
        <taxon>Bacteroidota</taxon>
        <taxon>Flavobacteriia</taxon>
        <taxon>Flavobacteriales</taxon>
        <taxon>Flavobacteriaceae</taxon>
        <taxon>Flavobacterium</taxon>
    </lineage>
</organism>
<dbReference type="GO" id="GO:0015562">
    <property type="term" value="F:efflux transmembrane transporter activity"/>
    <property type="evidence" value="ECO:0007669"/>
    <property type="project" value="InterPro"/>
</dbReference>
<keyword evidence="4" id="KW-1134">Transmembrane beta strand</keyword>
<dbReference type="InterPro" id="IPR051906">
    <property type="entry name" value="TolC-like"/>
</dbReference>
<evidence type="ECO:0000256" key="3">
    <source>
        <dbReference type="ARBA" id="ARBA00022448"/>
    </source>
</evidence>
<keyword evidence="8" id="KW-0732">Signal</keyword>
<evidence type="ECO:0000256" key="7">
    <source>
        <dbReference type="ARBA" id="ARBA00023237"/>
    </source>
</evidence>
<accession>A0A3S3QLZ9</accession>
<dbReference type="GO" id="GO:0015288">
    <property type="term" value="F:porin activity"/>
    <property type="evidence" value="ECO:0007669"/>
    <property type="project" value="TreeGrafter"/>
</dbReference>
<dbReference type="GO" id="GO:1990281">
    <property type="term" value="C:efflux pump complex"/>
    <property type="evidence" value="ECO:0007669"/>
    <property type="project" value="TreeGrafter"/>
</dbReference>
<evidence type="ECO:0000313" key="10">
    <source>
        <dbReference type="Proteomes" id="UP000287527"/>
    </source>
</evidence>
<protein>
    <submittedName>
        <fullName evidence="9">TolC family protein</fullName>
    </submittedName>
</protein>
<proteinExistence type="inferred from homology"/>
<feature type="chain" id="PRO_5018523369" evidence="8">
    <location>
        <begin position="21"/>
        <end position="449"/>
    </location>
</feature>
<name>A0A3S3QLZ9_9FLAO</name>
<dbReference type="AlphaFoldDB" id="A0A3S3QLZ9"/>
<reference evidence="9 10" key="1">
    <citation type="submission" date="2019-01" db="EMBL/GenBank/DDBJ databases">
        <title>Flavobacterium sp. nov.,isolated from freshwater.</title>
        <authorList>
            <person name="Zhang R."/>
            <person name="Du Z.-J."/>
        </authorList>
    </citation>
    <scope>NUCLEOTIDE SEQUENCE [LARGE SCALE GENOMIC DNA]</scope>
    <source>
        <strain evidence="9 10">1E403</strain>
    </source>
</reference>
<dbReference type="Pfam" id="PF02321">
    <property type="entry name" value="OEP"/>
    <property type="match status" value="2"/>
</dbReference>
<feature type="signal peptide" evidence="8">
    <location>
        <begin position="1"/>
        <end position="20"/>
    </location>
</feature>
<evidence type="ECO:0000256" key="4">
    <source>
        <dbReference type="ARBA" id="ARBA00022452"/>
    </source>
</evidence>
<evidence type="ECO:0000313" key="9">
    <source>
        <dbReference type="EMBL" id="RWX01652.1"/>
    </source>
</evidence>
<evidence type="ECO:0000256" key="1">
    <source>
        <dbReference type="ARBA" id="ARBA00004442"/>
    </source>
</evidence>
<dbReference type="InterPro" id="IPR003423">
    <property type="entry name" value="OMP_efflux"/>
</dbReference>